<comment type="caution">
    <text evidence="7">The sequence shown here is derived from an EMBL/GenBank/DDBJ whole genome shotgun (WGS) entry which is preliminary data.</text>
</comment>
<dbReference type="InterPro" id="IPR000743">
    <property type="entry name" value="Glyco_hydro_28"/>
</dbReference>
<dbReference type="InterPro" id="IPR024535">
    <property type="entry name" value="RHGA/B-epi-like_pectate_lyase"/>
</dbReference>
<dbReference type="InterPro" id="IPR006626">
    <property type="entry name" value="PbH1"/>
</dbReference>
<keyword evidence="3 4" id="KW-0326">Glycosidase</keyword>
<evidence type="ECO:0000256" key="4">
    <source>
        <dbReference type="RuleBase" id="RU361169"/>
    </source>
</evidence>
<feature type="chain" id="PRO_5017627344" description="Rhamnogalacturonase A/B/Epimerase-like pectate lyase domain-containing protein" evidence="5">
    <location>
        <begin position="20"/>
        <end position="517"/>
    </location>
</feature>
<comment type="similarity">
    <text evidence="1 4">Belongs to the glycosyl hydrolase 28 family.</text>
</comment>
<evidence type="ECO:0000256" key="1">
    <source>
        <dbReference type="ARBA" id="ARBA00008834"/>
    </source>
</evidence>
<evidence type="ECO:0000259" key="6">
    <source>
        <dbReference type="Pfam" id="PF12708"/>
    </source>
</evidence>
<gene>
    <name evidence="7" type="ORF">DXN05_23365</name>
</gene>
<dbReference type="RefSeq" id="WP_116849730.1">
    <property type="nucleotide sequence ID" value="NZ_QTJU01000015.1"/>
</dbReference>
<evidence type="ECO:0000256" key="3">
    <source>
        <dbReference type="ARBA" id="ARBA00023295"/>
    </source>
</evidence>
<dbReference type="OrthoDB" id="9795222at2"/>
<dbReference type="Pfam" id="PF00295">
    <property type="entry name" value="Glyco_hydro_28"/>
    <property type="match status" value="1"/>
</dbReference>
<dbReference type="GO" id="GO:0005975">
    <property type="term" value="P:carbohydrate metabolic process"/>
    <property type="evidence" value="ECO:0007669"/>
    <property type="project" value="InterPro"/>
</dbReference>
<dbReference type="Pfam" id="PF12708">
    <property type="entry name" value="Pect-lyase_RHGA_epim"/>
    <property type="match status" value="1"/>
</dbReference>
<dbReference type="GO" id="GO:0004650">
    <property type="term" value="F:polygalacturonase activity"/>
    <property type="evidence" value="ECO:0007669"/>
    <property type="project" value="InterPro"/>
</dbReference>
<keyword evidence="5" id="KW-0732">Signal</keyword>
<accession>A0A3E1NCV2</accession>
<evidence type="ECO:0000313" key="7">
    <source>
        <dbReference type="EMBL" id="RFM25770.1"/>
    </source>
</evidence>
<dbReference type="InterPro" id="IPR011050">
    <property type="entry name" value="Pectin_lyase_fold/virulence"/>
</dbReference>
<dbReference type="SMART" id="SM00710">
    <property type="entry name" value="PbH1"/>
    <property type="match status" value="5"/>
</dbReference>
<dbReference type="PANTHER" id="PTHR31339:SF0">
    <property type="entry name" value="PECTIN LYASE-LIKE SUPERFAMILY PROTEIN"/>
    <property type="match status" value="1"/>
</dbReference>
<proteinExistence type="inferred from homology"/>
<dbReference type="SUPFAM" id="SSF51126">
    <property type="entry name" value="Pectin lyase-like"/>
    <property type="match status" value="1"/>
</dbReference>
<keyword evidence="8" id="KW-1185">Reference proteome</keyword>
<dbReference type="PANTHER" id="PTHR31339">
    <property type="entry name" value="PECTIN LYASE-RELATED"/>
    <property type="match status" value="1"/>
</dbReference>
<evidence type="ECO:0000313" key="8">
    <source>
        <dbReference type="Proteomes" id="UP000261284"/>
    </source>
</evidence>
<dbReference type="Gene3D" id="2.160.20.10">
    <property type="entry name" value="Single-stranded right-handed beta-helix, Pectin lyase-like"/>
    <property type="match status" value="1"/>
</dbReference>
<reference evidence="7 8" key="1">
    <citation type="submission" date="2018-08" db="EMBL/GenBank/DDBJ databases">
        <title>Chitinophagaceae sp. K23C18032701, a novel bacterium isolated from forest soil.</title>
        <authorList>
            <person name="Wang C."/>
        </authorList>
    </citation>
    <scope>NUCLEOTIDE SEQUENCE [LARGE SCALE GENOMIC DNA]</scope>
    <source>
        <strain evidence="7 8">K23C18032701</strain>
    </source>
</reference>
<keyword evidence="2 4" id="KW-0378">Hydrolase</keyword>
<evidence type="ECO:0000256" key="2">
    <source>
        <dbReference type="ARBA" id="ARBA00022801"/>
    </source>
</evidence>
<sequence>MYKKCFSLALVCFSWFALRAQTFNITSYGAVSDGSTNNAAAIQKAVDACNKNGGGMVYVPAGTFVTGTFHLKSNVQLYLENGAVLKGSSKLPDYDSYTREGYGLNYYGMLYTVNAENVSITGQGTIDGNNPAFHDFQHAKKIDSAGTRFTRQGNNYRHVSSGIGDGPVVPDKLRPHQMVIFSNCKNVRMQAVTLLNSPFWTLHFADCDAVTVDGIHVWSGILVPNADGIDITSSSNVVVANCDVRAGDDALVIAGYDHHFEIPGFSGMRHVSQNIVVTNCNLQSASSGIRIGFLDQNSVRNIQISNVNITNSTRGIGIFVRDQGSLENIHFSNMYIETKLRTGDWWGNGEPIHISAVRGNPDIRQLGIVRDVTFSNITCKGENGLLLWGSDESILQDIKLDHVTLQLVNSPLNDLAGGNIDLRGCLREKEQLFAADIPALKANYIKGLSVADCSFSWAADMTQPYFTNAIEVAHYDGVDIRRVKATASPAHAKGPLVTLKDGKNASTDFPKEQVAGK</sequence>
<dbReference type="InterPro" id="IPR051801">
    <property type="entry name" value="GH28_Enzymes"/>
</dbReference>
<dbReference type="Proteomes" id="UP000261284">
    <property type="component" value="Unassembled WGS sequence"/>
</dbReference>
<dbReference type="InterPro" id="IPR012334">
    <property type="entry name" value="Pectin_lyas_fold"/>
</dbReference>
<dbReference type="EMBL" id="QTJU01000015">
    <property type="protein sequence ID" value="RFM25770.1"/>
    <property type="molecule type" value="Genomic_DNA"/>
</dbReference>
<organism evidence="7 8">
    <name type="scientific">Deminuibacter soli</name>
    <dbReference type="NCBI Taxonomy" id="2291815"/>
    <lineage>
        <taxon>Bacteria</taxon>
        <taxon>Pseudomonadati</taxon>
        <taxon>Bacteroidota</taxon>
        <taxon>Chitinophagia</taxon>
        <taxon>Chitinophagales</taxon>
        <taxon>Chitinophagaceae</taxon>
        <taxon>Deminuibacter</taxon>
    </lineage>
</organism>
<name>A0A3E1NCV2_9BACT</name>
<evidence type="ECO:0000256" key="5">
    <source>
        <dbReference type="SAM" id="SignalP"/>
    </source>
</evidence>
<feature type="signal peptide" evidence="5">
    <location>
        <begin position="1"/>
        <end position="19"/>
    </location>
</feature>
<dbReference type="AlphaFoldDB" id="A0A3E1NCV2"/>
<protein>
    <recommendedName>
        <fullName evidence="6">Rhamnogalacturonase A/B/Epimerase-like pectate lyase domain-containing protein</fullName>
    </recommendedName>
</protein>
<feature type="domain" description="Rhamnogalacturonase A/B/Epimerase-like pectate lyase" evidence="6">
    <location>
        <begin position="23"/>
        <end position="78"/>
    </location>
</feature>